<proteinExistence type="predicted"/>
<accession>A0A1J5S2X5</accession>
<comment type="caution">
    <text evidence="1">The sequence shown here is derived from an EMBL/GenBank/DDBJ whole genome shotgun (WGS) entry which is preliminary data.</text>
</comment>
<reference evidence="1" key="1">
    <citation type="submission" date="2016-10" db="EMBL/GenBank/DDBJ databases">
        <title>Sequence of Gallionella enrichment culture.</title>
        <authorList>
            <person name="Poehlein A."/>
            <person name="Muehling M."/>
            <person name="Daniel R."/>
        </authorList>
    </citation>
    <scope>NUCLEOTIDE SEQUENCE</scope>
</reference>
<evidence type="ECO:0000313" key="1">
    <source>
        <dbReference type="EMBL" id="OIQ98503.1"/>
    </source>
</evidence>
<sequence>MSFLKTHTLATQERNTFLVYWSGSTNRTGGLVKVWAEIQAQAISRICHASRPVSRTISLEGKL</sequence>
<organism evidence="1">
    <name type="scientific">mine drainage metagenome</name>
    <dbReference type="NCBI Taxonomy" id="410659"/>
    <lineage>
        <taxon>unclassified sequences</taxon>
        <taxon>metagenomes</taxon>
        <taxon>ecological metagenomes</taxon>
    </lineage>
</organism>
<gene>
    <name evidence="1" type="ORF">GALL_194780</name>
</gene>
<name>A0A1J5S2X5_9ZZZZ</name>
<dbReference type="AlphaFoldDB" id="A0A1J5S2X5"/>
<dbReference type="EMBL" id="MLJW01000118">
    <property type="protein sequence ID" value="OIQ98503.1"/>
    <property type="molecule type" value="Genomic_DNA"/>
</dbReference>
<protein>
    <submittedName>
        <fullName evidence="1">Uncharacterized protein</fullName>
    </submittedName>
</protein>